<feature type="compositionally biased region" description="Low complexity" evidence="1">
    <location>
        <begin position="171"/>
        <end position="223"/>
    </location>
</feature>
<dbReference type="InterPro" id="IPR015915">
    <property type="entry name" value="Kelch-typ_b-propeller"/>
</dbReference>
<evidence type="ECO:0008006" key="4">
    <source>
        <dbReference type="Google" id="ProtNLM"/>
    </source>
</evidence>
<feature type="region of interest" description="Disordered" evidence="1">
    <location>
        <begin position="171"/>
        <end position="234"/>
    </location>
</feature>
<evidence type="ECO:0000313" key="2">
    <source>
        <dbReference type="EMBL" id="MST31335.1"/>
    </source>
</evidence>
<keyword evidence="3" id="KW-1185">Reference proteome</keyword>
<reference evidence="2 3" key="1">
    <citation type="submission" date="2019-11" db="EMBL/GenBank/DDBJ databases">
        <title>Acidiferrimicrobium australis gen. nov., sp. nov., an acidophilic and obligately heterotrophic, member of the Actinobacteria that catalyses dissimilatory oxido- reduction of iron isolated from metal-rich acidic water in Chile.</title>
        <authorList>
            <person name="Gonzalez D."/>
            <person name="Huber K."/>
            <person name="Hedrich S."/>
            <person name="Rojas-Villalobos C."/>
            <person name="Quatrini R."/>
            <person name="Dinamarca M.A."/>
            <person name="Schwarz A."/>
            <person name="Canales C."/>
            <person name="Nancucheo I."/>
        </authorList>
    </citation>
    <scope>NUCLEOTIDE SEQUENCE [LARGE SCALE GENOMIC DNA]</scope>
    <source>
        <strain evidence="2 3">USS-CCA1</strain>
    </source>
</reference>
<accession>A0ABW9QNI5</accession>
<dbReference type="Gene3D" id="2.120.10.80">
    <property type="entry name" value="Kelch-type beta propeller"/>
    <property type="match status" value="1"/>
</dbReference>
<dbReference type="EMBL" id="WJHE01000038">
    <property type="protein sequence ID" value="MST31335.1"/>
    <property type="molecule type" value="Genomic_DNA"/>
</dbReference>
<dbReference type="SUPFAM" id="SSF81296">
    <property type="entry name" value="E set domains"/>
    <property type="match status" value="1"/>
</dbReference>
<proteinExistence type="predicted"/>
<comment type="caution">
    <text evidence="2">The sequence shown here is derived from an EMBL/GenBank/DDBJ whole genome shotgun (WGS) entry which is preliminary data.</text>
</comment>
<protein>
    <recommendedName>
        <fullName evidence="4">IPT/TIG domain-containing protein</fullName>
    </recommendedName>
</protein>
<gene>
    <name evidence="2" type="ORF">GHK86_01135</name>
</gene>
<dbReference type="SUPFAM" id="SSF117281">
    <property type="entry name" value="Kelch motif"/>
    <property type="match status" value="1"/>
</dbReference>
<sequence>MLADTWLLESTPQGDNWVPVTTPVHPAASQGATAVSTGSETLLVGGQQGTGSSAALSGATWAWNGRTWSMLPTRTAPPARSAGVVADDEALGGVVAFSGTGVHGLLDDVWILRGDRWLRLATSPPPAARSGAVGVYDAASRQILVFGGATTGNRAVGGTVVLAALPPVAVSSPTTTASTSTTTTSGTGSTTARSTPGSTASHHRTGSASASSSTTVTTTPVVSKGATPTRIRGGDVVTLDGGGFAPGARVVVTFEPTHRVVAVTRADASGNFRVEVTVPDGASAGRHDFRATGAGRHGPIALVTPVQVAAYTTPAHVSPATTASLVGLAVAVPVLTLLGLQLAGRTRRHPTAG</sequence>
<name>A0ABW9QNI5_9ACTN</name>
<evidence type="ECO:0000313" key="3">
    <source>
        <dbReference type="Proteomes" id="UP000437736"/>
    </source>
</evidence>
<dbReference type="Proteomes" id="UP000437736">
    <property type="component" value="Unassembled WGS sequence"/>
</dbReference>
<organism evidence="2 3">
    <name type="scientific">Acidiferrimicrobium australe</name>
    <dbReference type="NCBI Taxonomy" id="2664430"/>
    <lineage>
        <taxon>Bacteria</taxon>
        <taxon>Bacillati</taxon>
        <taxon>Actinomycetota</taxon>
        <taxon>Acidimicrobiia</taxon>
        <taxon>Acidimicrobiales</taxon>
        <taxon>Acidimicrobiaceae</taxon>
        <taxon>Acidiferrimicrobium</taxon>
    </lineage>
</organism>
<dbReference type="InterPro" id="IPR014756">
    <property type="entry name" value="Ig_E-set"/>
</dbReference>
<evidence type="ECO:0000256" key="1">
    <source>
        <dbReference type="SAM" id="MobiDB-lite"/>
    </source>
</evidence>